<gene>
    <name evidence="2" type="ORF">PanWU01x14_214910</name>
</gene>
<dbReference type="EMBL" id="JXTB01000231">
    <property type="protein sequence ID" value="PON51554.1"/>
    <property type="molecule type" value="Genomic_DNA"/>
</dbReference>
<keyword evidence="1" id="KW-0472">Membrane</keyword>
<evidence type="ECO:0000313" key="2">
    <source>
        <dbReference type="EMBL" id="PON51554.1"/>
    </source>
</evidence>
<sequence>DRPAHLTCAHRDMSKRLWAVISIWLLGTFNICVYARIGPSGYRSDVGFVPCAAHEEYISSSRRLGETAQESCWRMLACLARP</sequence>
<evidence type="ECO:0000313" key="3">
    <source>
        <dbReference type="Proteomes" id="UP000237105"/>
    </source>
</evidence>
<organism evidence="2 3">
    <name type="scientific">Parasponia andersonii</name>
    <name type="common">Sponia andersonii</name>
    <dbReference type="NCBI Taxonomy" id="3476"/>
    <lineage>
        <taxon>Eukaryota</taxon>
        <taxon>Viridiplantae</taxon>
        <taxon>Streptophyta</taxon>
        <taxon>Embryophyta</taxon>
        <taxon>Tracheophyta</taxon>
        <taxon>Spermatophyta</taxon>
        <taxon>Magnoliopsida</taxon>
        <taxon>eudicotyledons</taxon>
        <taxon>Gunneridae</taxon>
        <taxon>Pentapetalae</taxon>
        <taxon>rosids</taxon>
        <taxon>fabids</taxon>
        <taxon>Rosales</taxon>
        <taxon>Cannabaceae</taxon>
        <taxon>Parasponia</taxon>
    </lineage>
</organism>
<evidence type="ECO:0000256" key="1">
    <source>
        <dbReference type="SAM" id="Phobius"/>
    </source>
</evidence>
<comment type="caution">
    <text evidence="2">The sequence shown here is derived from an EMBL/GenBank/DDBJ whole genome shotgun (WGS) entry which is preliminary data.</text>
</comment>
<dbReference type="Proteomes" id="UP000237105">
    <property type="component" value="Unassembled WGS sequence"/>
</dbReference>
<proteinExistence type="predicted"/>
<accession>A0A2P5BS36</accession>
<feature type="non-terminal residue" evidence="2">
    <location>
        <position position="1"/>
    </location>
</feature>
<feature type="transmembrane region" description="Helical" evidence="1">
    <location>
        <begin position="17"/>
        <end position="37"/>
    </location>
</feature>
<keyword evidence="1" id="KW-0812">Transmembrane</keyword>
<keyword evidence="3" id="KW-1185">Reference proteome</keyword>
<keyword evidence="1" id="KW-1133">Transmembrane helix</keyword>
<dbReference type="AlphaFoldDB" id="A0A2P5BS36"/>
<name>A0A2P5BS36_PARAD</name>
<reference evidence="3" key="1">
    <citation type="submission" date="2016-06" db="EMBL/GenBank/DDBJ databases">
        <title>Parallel loss of symbiosis genes in relatives of nitrogen-fixing non-legume Parasponia.</title>
        <authorList>
            <person name="Van Velzen R."/>
            <person name="Holmer R."/>
            <person name="Bu F."/>
            <person name="Rutten L."/>
            <person name="Van Zeijl A."/>
            <person name="Liu W."/>
            <person name="Santuari L."/>
            <person name="Cao Q."/>
            <person name="Sharma T."/>
            <person name="Shen D."/>
            <person name="Roswanjaya Y."/>
            <person name="Wardhani T."/>
            <person name="Kalhor M.S."/>
            <person name="Jansen J."/>
            <person name="Van den Hoogen J."/>
            <person name="Gungor B."/>
            <person name="Hartog M."/>
            <person name="Hontelez J."/>
            <person name="Verver J."/>
            <person name="Yang W.-C."/>
            <person name="Schijlen E."/>
            <person name="Repin R."/>
            <person name="Schilthuizen M."/>
            <person name="Schranz E."/>
            <person name="Heidstra R."/>
            <person name="Miyata K."/>
            <person name="Fedorova E."/>
            <person name="Kohlen W."/>
            <person name="Bisseling T."/>
            <person name="Smit S."/>
            <person name="Geurts R."/>
        </authorList>
    </citation>
    <scope>NUCLEOTIDE SEQUENCE [LARGE SCALE GENOMIC DNA]</scope>
    <source>
        <strain evidence="3">cv. WU1-14</strain>
    </source>
</reference>
<protein>
    <submittedName>
        <fullName evidence="2">Uncharacterized protein</fullName>
    </submittedName>
</protein>